<feature type="transmembrane region" description="Helical" evidence="8">
    <location>
        <begin position="208"/>
        <end position="225"/>
    </location>
</feature>
<evidence type="ECO:0000256" key="1">
    <source>
        <dbReference type="ARBA" id="ARBA00004141"/>
    </source>
</evidence>
<dbReference type="EMBL" id="JYDW01000130">
    <property type="protein sequence ID" value="KRZ54752.1"/>
    <property type="molecule type" value="Genomic_DNA"/>
</dbReference>
<feature type="transmembrane region" description="Helical" evidence="8">
    <location>
        <begin position="89"/>
        <end position="110"/>
    </location>
</feature>
<keyword evidence="4" id="KW-0337">GPI-anchor biosynthesis</keyword>
<name>A0A0V1L5D2_9BILA</name>
<evidence type="ECO:0000256" key="2">
    <source>
        <dbReference type="ARBA" id="ARBA00004687"/>
    </source>
</evidence>
<keyword evidence="6 8" id="KW-1133">Transmembrane helix</keyword>
<dbReference type="GO" id="GO:0016757">
    <property type="term" value="F:glycosyltransferase activity"/>
    <property type="evidence" value="ECO:0007669"/>
    <property type="project" value="UniProtKB-KW"/>
</dbReference>
<dbReference type="PANTHER" id="PTHR12982">
    <property type="entry name" value="PHOSPHATIDYLINOSITOL GLYCAN, CLASS C"/>
    <property type="match status" value="1"/>
</dbReference>
<dbReference type="UniPathway" id="UPA00196"/>
<comment type="caution">
    <text evidence="9">The sequence shown here is derived from an EMBL/GenBank/DDBJ whole genome shotgun (WGS) entry which is preliminary data.</text>
</comment>
<dbReference type="Pfam" id="PF06432">
    <property type="entry name" value="GPI2"/>
    <property type="match status" value="1"/>
</dbReference>
<dbReference type="PIRSF" id="PIRSF016104">
    <property type="entry name" value="GPI2"/>
    <property type="match status" value="1"/>
</dbReference>
<evidence type="ECO:0000256" key="5">
    <source>
        <dbReference type="ARBA" id="ARBA00022692"/>
    </source>
</evidence>
<evidence type="ECO:0000256" key="4">
    <source>
        <dbReference type="ARBA" id="ARBA00022502"/>
    </source>
</evidence>
<dbReference type="AlphaFoldDB" id="A0A0V1L5D2"/>
<dbReference type="GO" id="GO:0000506">
    <property type="term" value="C:glycosylphosphatidylinositol-N-acetylglucosaminyltransferase (GPI-GnT) complex"/>
    <property type="evidence" value="ECO:0007669"/>
    <property type="project" value="TreeGrafter"/>
</dbReference>
<accession>A0A0V1L5D2</accession>
<feature type="transmembrane region" description="Helical" evidence="8">
    <location>
        <begin position="122"/>
        <end position="141"/>
    </location>
</feature>
<reference evidence="9 10" key="1">
    <citation type="submission" date="2015-05" db="EMBL/GenBank/DDBJ databases">
        <title>Evolution of Trichinella species and genotypes.</title>
        <authorList>
            <person name="Korhonen P.K."/>
            <person name="Edoardo P."/>
            <person name="Giuseppe L.R."/>
            <person name="Gasser R.B."/>
        </authorList>
    </citation>
    <scope>NUCLEOTIDE SEQUENCE [LARGE SCALE GENOMIC DNA]</scope>
    <source>
        <strain evidence="9">ISS10</strain>
    </source>
</reference>
<proteinExistence type="inferred from homology"/>
<protein>
    <submittedName>
        <fullName evidence="9">Phosphatidylinositol N-acetylglucosaminyltransferase subunit C</fullName>
    </submittedName>
</protein>
<dbReference type="InterPro" id="IPR009450">
    <property type="entry name" value="Plno_GlcNAc_GPI2"/>
</dbReference>
<comment type="similarity">
    <text evidence="3">Belongs to the PIGC family.</text>
</comment>
<dbReference type="PANTHER" id="PTHR12982:SF0">
    <property type="entry name" value="PHOSPHATIDYLINOSITOL N-ACETYLGLUCOSAMINYLTRANSFERASE SUBUNIT C"/>
    <property type="match status" value="1"/>
</dbReference>
<evidence type="ECO:0000256" key="7">
    <source>
        <dbReference type="ARBA" id="ARBA00023136"/>
    </source>
</evidence>
<gene>
    <name evidence="9" type="primary">Pigc</name>
    <name evidence="9" type="ORF">T02_6528</name>
</gene>
<keyword evidence="7 8" id="KW-0472">Membrane</keyword>
<keyword evidence="9" id="KW-0808">Transferase</keyword>
<evidence type="ECO:0000256" key="8">
    <source>
        <dbReference type="SAM" id="Phobius"/>
    </source>
</evidence>
<keyword evidence="5 8" id="KW-0812">Transmembrane</keyword>
<keyword evidence="10" id="KW-1185">Reference proteome</keyword>
<dbReference type="GO" id="GO:0006506">
    <property type="term" value="P:GPI anchor biosynthetic process"/>
    <property type="evidence" value="ECO:0007669"/>
    <property type="project" value="UniProtKB-UniPathway"/>
</dbReference>
<comment type="pathway">
    <text evidence="2">Glycolipid biosynthesis; glycosylphosphatidylinositol-anchor biosynthesis.</text>
</comment>
<organism evidence="9 10">
    <name type="scientific">Trichinella nativa</name>
    <dbReference type="NCBI Taxonomy" id="6335"/>
    <lineage>
        <taxon>Eukaryota</taxon>
        <taxon>Metazoa</taxon>
        <taxon>Ecdysozoa</taxon>
        <taxon>Nematoda</taxon>
        <taxon>Enoplea</taxon>
        <taxon>Dorylaimia</taxon>
        <taxon>Trichinellida</taxon>
        <taxon>Trichinellidae</taxon>
        <taxon>Trichinella</taxon>
    </lineage>
</organism>
<dbReference type="OrthoDB" id="196709at2759"/>
<feature type="transmembrane region" description="Helical" evidence="8">
    <location>
        <begin position="60"/>
        <end position="83"/>
    </location>
</feature>
<feature type="non-terminal residue" evidence="9">
    <location>
        <position position="1"/>
    </location>
</feature>
<evidence type="ECO:0000256" key="3">
    <source>
        <dbReference type="ARBA" id="ARBA00008321"/>
    </source>
</evidence>
<dbReference type="STRING" id="6335.A0A0V1L5D2"/>
<evidence type="ECO:0000313" key="10">
    <source>
        <dbReference type="Proteomes" id="UP000054721"/>
    </source>
</evidence>
<feature type="transmembrane region" description="Helical" evidence="8">
    <location>
        <begin position="261"/>
        <end position="281"/>
    </location>
</feature>
<keyword evidence="9" id="KW-0328">Glycosyltransferase</keyword>
<evidence type="ECO:0000313" key="9">
    <source>
        <dbReference type="EMBL" id="KRZ54752.1"/>
    </source>
</evidence>
<evidence type="ECO:0000256" key="6">
    <source>
        <dbReference type="ARBA" id="ARBA00022989"/>
    </source>
</evidence>
<dbReference type="Proteomes" id="UP000054721">
    <property type="component" value="Unassembled WGS sequence"/>
</dbReference>
<sequence length="323" mass="36225">MVVKRRKNACNGILTNVTKENKWKRVLYLKQPFPDNYSGPQFINSLRKNVNLKKVTFTEAVLGSCYVMHHISSVILFVIIFTYSYMGMIAWESVFAITLLTFFIGYLLYLKLLNETDDLKSSGYNFISLKTIILYAGYAYGFSPVCQTLTATVSTDSTVATSVFMFLVNIIFCNYGCDVVMVSSALSMNAGIFGTVCLVSRLSSRNEVFTLLTCSVVIFVVWPLLRGKLLEIYPTTNVPLAMCLAICVTASMYPLSRVMTLLYVALHIFITLICSALFVVMQSMKSVTLMFQLCMAHGKKHHLIKTIAFQGVANYMSFNEITA</sequence>
<comment type="subcellular location">
    <subcellularLocation>
        <location evidence="1">Membrane</location>
        <topology evidence="1">Multi-pass membrane protein</topology>
    </subcellularLocation>
</comment>